<proteinExistence type="predicted"/>
<keyword evidence="1" id="KW-1185">Reference proteome</keyword>
<dbReference type="InterPro" id="IPR016187">
    <property type="entry name" value="CTDL_fold"/>
</dbReference>
<gene>
    <name evidence="2" type="primary">LOC108667111</name>
</gene>
<reference evidence="2" key="1">
    <citation type="submission" date="2025-08" db="UniProtKB">
        <authorList>
            <consortium name="RefSeq"/>
        </authorList>
    </citation>
    <scope>IDENTIFICATION</scope>
    <source>
        <tissue evidence="2">Whole organism</tissue>
    </source>
</reference>
<dbReference type="SUPFAM" id="SSF56436">
    <property type="entry name" value="C-type lectin-like"/>
    <property type="match status" value="1"/>
</dbReference>
<evidence type="ECO:0000313" key="1">
    <source>
        <dbReference type="Proteomes" id="UP000694843"/>
    </source>
</evidence>
<accession>A0A8B7N8G9</accession>
<protein>
    <submittedName>
        <fullName evidence="2">Uncharacterized protein LOC108667111 isoform X1</fullName>
    </submittedName>
</protein>
<dbReference type="Proteomes" id="UP000694843">
    <property type="component" value="Unplaced"/>
</dbReference>
<evidence type="ECO:0000313" key="2">
    <source>
        <dbReference type="RefSeq" id="XP_018009584.1"/>
    </source>
</evidence>
<organism evidence="1 2">
    <name type="scientific">Hyalella azteca</name>
    <name type="common">Amphipod</name>
    <dbReference type="NCBI Taxonomy" id="294128"/>
    <lineage>
        <taxon>Eukaryota</taxon>
        <taxon>Metazoa</taxon>
        <taxon>Ecdysozoa</taxon>
        <taxon>Arthropoda</taxon>
        <taxon>Crustacea</taxon>
        <taxon>Multicrustacea</taxon>
        <taxon>Malacostraca</taxon>
        <taxon>Eumalacostraca</taxon>
        <taxon>Peracarida</taxon>
        <taxon>Amphipoda</taxon>
        <taxon>Senticaudata</taxon>
        <taxon>Talitrida</taxon>
        <taxon>Talitroidea</taxon>
        <taxon>Hyalellidae</taxon>
        <taxon>Hyalella</taxon>
    </lineage>
</organism>
<name>A0A8B7N8G9_HYAAZ</name>
<dbReference type="OrthoDB" id="6398663at2759"/>
<dbReference type="Gene3D" id="3.50.4.10">
    <property type="entry name" value="Hepatocyte Growth Factor"/>
    <property type="match status" value="1"/>
</dbReference>
<dbReference type="GeneID" id="108667111"/>
<dbReference type="KEGG" id="hazt:108667111"/>
<dbReference type="AlphaFoldDB" id="A0A8B7N8G9"/>
<sequence length="226" mass="24222">MKQKDTVLHETNCGVQCTEKLRMSVGGLVLFGLVTEVVLPVWTVQEAGVASQVACASRCSQHDACGGFQWNSSSCFLVVVASVPGAVNGAMTNAFRLNSYRTNYHLYEFPPPPGGIDPANALATCRNNSMDLVPYPVTLKDRASLSIRQTRRLFVDMIRASDGSYVTLSSGVPVPNTAIYGWMPGSPDGGIGRCIGMGGPDLLFFDFNCSYTTTNAGVICVYSTLQ</sequence>
<dbReference type="RefSeq" id="XP_018009584.1">
    <property type="nucleotide sequence ID" value="XM_018154095.2"/>
</dbReference>